<keyword evidence="3" id="KW-1185">Reference proteome</keyword>
<name>A0A915XKH7_9BACT</name>
<proteinExistence type="predicted"/>
<sequence length="161" mass="18169">MKRGTLKHIAKFSGITPQHLSDILARRKTPSPRLAVTLEEHSGVSRVLWVWGTREELRAALEKAFPKPKNTNLSKQINSGQGNADQMLITVDEAARITGMSASWWRAAVIGRKPMPPVRVIRFGKSVRLHLGDLLRYIEQEQEGEHTKQRRKPKSPPGRVP</sequence>
<evidence type="ECO:0000313" key="3">
    <source>
        <dbReference type="Proteomes" id="UP001063350"/>
    </source>
</evidence>
<dbReference type="KEGG" id="ddu:GF1_16140"/>
<dbReference type="AlphaFoldDB" id="A0A915XKH7"/>
<dbReference type="RefSeq" id="WP_267925993.1">
    <property type="nucleotide sequence ID" value="NZ_AP024233.1"/>
</dbReference>
<evidence type="ECO:0000256" key="1">
    <source>
        <dbReference type="SAM" id="MobiDB-lite"/>
    </source>
</evidence>
<organism evidence="2 3">
    <name type="scientific">Desulfolithobacter dissulfuricans</name>
    <dbReference type="NCBI Taxonomy" id="2795293"/>
    <lineage>
        <taxon>Bacteria</taxon>
        <taxon>Pseudomonadati</taxon>
        <taxon>Thermodesulfobacteriota</taxon>
        <taxon>Desulfobulbia</taxon>
        <taxon>Desulfobulbales</taxon>
        <taxon>Desulfobulbaceae</taxon>
        <taxon>Desulfolithobacter</taxon>
    </lineage>
</organism>
<gene>
    <name evidence="2" type="ORF">GF1_16140</name>
</gene>
<evidence type="ECO:0000313" key="2">
    <source>
        <dbReference type="EMBL" id="BCO09238.1"/>
    </source>
</evidence>
<dbReference type="SUPFAM" id="SSF47413">
    <property type="entry name" value="lambda repressor-like DNA-binding domains"/>
    <property type="match status" value="1"/>
</dbReference>
<dbReference type="Proteomes" id="UP001063350">
    <property type="component" value="Chromosome"/>
</dbReference>
<dbReference type="EMBL" id="AP024233">
    <property type="protein sequence ID" value="BCO09238.1"/>
    <property type="molecule type" value="Genomic_DNA"/>
</dbReference>
<feature type="region of interest" description="Disordered" evidence="1">
    <location>
        <begin position="140"/>
        <end position="161"/>
    </location>
</feature>
<accession>A0A915XKH7</accession>
<protein>
    <recommendedName>
        <fullName evidence="4">Helix-turn-helix domain-containing protein</fullName>
    </recommendedName>
</protein>
<dbReference type="GO" id="GO:0003677">
    <property type="term" value="F:DNA binding"/>
    <property type="evidence" value="ECO:0007669"/>
    <property type="project" value="InterPro"/>
</dbReference>
<evidence type="ECO:0008006" key="4">
    <source>
        <dbReference type="Google" id="ProtNLM"/>
    </source>
</evidence>
<reference evidence="2" key="1">
    <citation type="submission" date="2020-12" db="EMBL/GenBank/DDBJ databases">
        <title>Desulfobium dissulfuricans gen. nov., sp. nov., a novel mesophilic, sulfate-reducing bacterium isolated from a deep-sea hydrothermal vent.</title>
        <authorList>
            <person name="Hashimoto Y."/>
            <person name="Tame A."/>
            <person name="Sawayama S."/>
            <person name="Miyazaki J."/>
            <person name="Takai K."/>
            <person name="Nakagawa S."/>
        </authorList>
    </citation>
    <scope>NUCLEOTIDE SEQUENCE</scope>
    <source>
        <strain evidence="2">GF1</strain>
    </source>
</reference>
<dbReference type="InterPro" id="IPR010982">
    <property type="entry name" value="Lambda_DNA-bd_dom_sf"/>
</dbReference>